<evidence type="ECO:0000313" key="3">
    <source>
        <dbReference type="Proteomes" id="UP000317650"/>
    </source>
</evidence>
<dbReference type="AlphaFoldDB" id="A0A4S8J5S4"/>
<dbReference type="EMBL" id="PYDT01000007">
    <property type="protein sequence ID" value="THU56853.1"/>
    <property type="molecule type" value="Genomic_DNA"/>
</dbReference>
<evidence type="ECO:0000256" key="1">
    <source>
        <dbReference type="SAM" id="MobiDB-lite"/>
    </source>
</evidence>
<evidence type="ECO:0000313" key="2">
    <source>
        <dbReference type="EMBL" id="THU56853.1"/>
    </source>
</evidence>
<name>A0A4S8J5S4_MUSBA</name>
<feature type="region of interest" description="Disordered" evidence="1">
    <location>
        <begin position="1"/>
        <end position="22"/>
    </location>
</feature>
<reference evidence="2 3" key="1">
    <citation type="journal article" date="2019" name="Nat. Plants">
        <title>Genome sequencing of Musa balbisiana reveals subgenome evolution and function divergence in polyploid bananas.</title>
        <authorList>
            <person name="Yao X."/>
        </authorList>
    </citation>
    <scope>NUCLEOTIDE SEQUENCE [LARGE SCALE GENOMIC DNA]</scope>
    <source>
        <strain evidence="3">cv. DH-PKW</strain>
        <tissue evidence="2">Leaves</tissue>
    </source>
</reference>
<accession>A0A4S8J5S4</accession>
<proteinExistence type="predicted"/>
<gene>
    <name evidence="2" type="ORF">C4D60_Mb11t21580</name>
</gene>
<keyword evidence="3" id="KW-1185">Reference proteome</keyword>
<dbReference type="Proteomes" id="UP000317650">
    <property type="component" value="Chromosome 11"/>
</dbReference>
<protein>
    <submittedName>
        <fullName evidence="2">Uncharacterized protein</fullName>
    </submittedName>
</protein>
<comment type="caution">
    <text evidence="2">The sequence shown here is derived from an EMBL/GenBank/DDBJ whole genome shotgun (WGS) entry which is preliminary data.</text>
</comment>
<sequence>MAEASCPRGAATDFEGNGLGSEGAGDDLADISDAAIQFSGINERGGGGKLDRSKAALETWKRLMLFLKP</sequence>
<organism evidence="2 3">
    <name type="scientific">Musa balbisiana</name>
    <name type="common">Banana</name>
    <dbReference type="NCBI Taxonomy" id="52838"/>
    <lineage>
        <taxon>Eukaryota</taxon>
        <taxon>Viridiplantae</taxon>
        <taxon>Streptophyta</taxon>
        <taxon>Embryophyta</taxon>
        <taxon>Tracheophyta</taxon>
        <taxon>Spermatophyta</taxon>
        <taxon>Magnoliopsida</taxon>
        <taxon>Liliopsida</taxon>
        <taxon>Zingiberales</taxon>
        <taxon>Musaceae</taxon>
        <taxon>Musa</taxon>
    </lineage>
</organism>